<dbReference type="Pfam" id="PF02182">
    <property type="entry name" value="SAD_SRA"/>
    <property type="match status" value="1"/>
</dbReference>
<dbReference type="InParanoid" id="A0A2G5EBG9"/>
<feature type="compositionally biased region" description="Polar residues" evidence="4">
    <location>
        <begin position="13"/>
        <end position="22"/>
    </location>
</feature>
<dbReference type="InterPro" id="IPR015947">
    <property type="entry name" value="PUA-like_sf"/>
</dbReference>
<dbReference type="PANTHER" id="PTHR45660">
    <property type="entry name" value="HISTONE-LYSINE N-METHYLTRANSFERASE SETMAR"/>
    <property type="match status" value="1"/>
</dbReference>
<evidence type="ECO:0000256" key="3">
    <source>
        <dbReference type="PROSITE-ProRule" id="PRU00358"/>
    </source>
</evidence>
<evidence type="ECO:0000256" key="2">
    <source>
        <dbReference type="ARBA" id="ARBA00023242"/>
    </source>
</evidence>
<gene>
    <name evidence="6" type="ORF">AQUCO_01000723v1</name>
</gene>
<dbReference type="GO" id="GO:0005634">
    <property type="term" value="C:nucleus"/>
    <property type="evidence" value="ECO:0007669"/>
    <property type="project" value="UniProtKB-SubCell"/>
</dbReference>
<dbReference type="STRING" id="218851.A0A2G5EBG9"/>
<dbReference type="GO" id="GO:0005694">
    <property type="term" value="C:chromosome"/>
    <property type="evidence" value="ECO:0007669"/>
    <property type="project" value="UniProtKB-SubCell"/>
</dbReference>
<comment type="subcellular location">
    <subcellularLocation>
        <location evidence="1">Chromosome</location>
    </subcellularLocation>
    <subcellularLocation>
        <location evidence="3">Nucleus</location>
    </subcellularLocation>
</comment>
<dbReference type="Proteomes" id="UP000230069">
    <property type="component" value="Unassembled WGS sequence"/>
</dbReference>
<evidence type="ECO:0000256" key="1">
    <source>
        <dbReference type="ARBA" id="ARBA00004286"/>
    </source>
</evidence>
<dbReference type="InterPro" id="IPR036987">
    <property type="entry name" value="SRA-YDG_sf"/>
</dbReference>
<dbReference type="SUPFAM" id="SSF88697">
    <property type="entry name" value="PUA domain-like"/>
    <property type="match status" value="1"/>
</dbReference>
<proteinExistence type="predicted"/>
<dbReference type="PANTHER" id="PTHR45660:SF46">
    <property type="entry name" value="HISTONE-LYSINE N-METHYLTRANSFERASE, H3 LYSINE-9 SPECIFIC SUVH6"/>
    <property type="match status" value="1"/>
</dbReference>
<protein>
    <recommendedName>
        <fullName evidence="5">YDG domain-containing protein</fullName>
    </recommendedName>
</protein>
<feature type="domain" description="YDG" evidence="5">
    <location>
        <begin position="92"/>
        <end position="227"/>
    </location>
</feature>
<evidence type="ECO:0000256" key="4">
    <source>
        <dbReference type="SAM" id="MobiDB-lite"/>
    </source>
</evidence>
<dbReference type="InterPro" id="IPR051357">
    <property type="entry name" value="H3K9_HMTase_SUVAR3-9"/>
</dbReference>
<name>A0A2G5EBG9_AQUCA</name>
<feature type="non-terminal residue" evidence="6">
    <location>
        <position position="296"/>
    </location>
</feature>
<keyword evidence="7" id="KW-1185">Reference proteome</keyword>
<reference evidence="6 7" key="1">
    <citation type="submission" date="2017-09" db="EMBL/GenBank/DDBJ databases">
        <title>WGS assembly of Aquilegia coerulea Goldsmith.</title>
        <authorList>
            <person name="Hodges S."/>
            <person name="Kramer E."/>
            <person name="Nordborg M."/>
            <person name="Tomkins J."/>
            <person name="Borevitz J."/>
            <person name="Derieg N."/>
            <person name="Yan J."/>
            <person name="Mihaltcheva S."/>
            <person name="Hayes R.D."/>
            <person name="Rokhsar D."/>
        </authorList>
    </citation>
    <scope>NUCLEOTIDE SEQUENCE [LARGE SCALE GENOMIC DNA]</scope>
    <source>
        <strain evidence="7">cv. Goldsmith</strain>
    </source>
</reference>
<dbReference type="EMBL" id="KZ305027">
    <property type="protein sequence ID" value="PIA53050.1"/>
    <property type="molecule type" value="Genomic_DNA"/>
</dbReference>
<dbReference type="OrthoDB" id="5792673at2759"/>
<organism evidence="6 7">
    <name type="scientific">Aquilegia coerulea</name>
    <name type="common">Rocky mountain columbine</name>
    <dbReference type="NCBI Taxonomy" id="218851"/>
    <lineage>
        <taxon>Eukaryota</taxon>
        <taxon>Viridiplantae</taxon>
        <taxon>Streptophyta</taxon>
        <taxon>Embryophyta</taxon>
        <taxon>Tracheophyta</taxon>
        <taxon>Spermatophyta</taxon>
        <taxon>Magnoliopsida</taxon>
        <taxon>Ranunculales</taxon>
        <taxon>Ranunculaceae</taxon>
        <taxon>Thalictroideae</taxon>
        <taxon>Aquilegia</taxon>
    </lineage>
</organism>
<keyword evidence="2 3" id="KW-0539">Nucleus</keyword>
<dbReference type="GO" id="GO:0042054">
    <property type="term" value="F:histone methyltransferase activity"/>
    <property type="evidence" value="ECO:0007669"/>
    <property type="project" value="TreeGrafter"/>
</dbReference>
<evidence type="ECO:0000313" key="7">
    <source>
        <dbReference type="Proteomes" id="UP000230069"/>
    </source>
</evidence>
<dbReference type="SMART" id="SM00466">
    <property type="entry name" value="SRA"/>
    <property type="match status" value="1"/>
</dbReference>
<sequence>MKNQHPPLVMTRSGDNGESSSLRLEKKMFRATKRPTKVKKTLSITMYVGYFCLMRRESPRKDGASIRRIEYVSWKIIKENNILINTGYTRLGTILGVEGGNEYHYKVELYRCLIGMHHQTQGGIDLSSEVINLATSIVASGGYDDKMDGSNILIYIGQRVEPGRGKKATDQVLKRGNLALNNSMDEGTPQSENVAAALVYDGLYFVKDFWKEQGCHGTYVFKYKLDRKEGQPELGQRRCAYLLSIKKRKRKKECINGCSSFSKCPCTEKYGGELPFNHNWALLEVNPFIYECGRSC</sequence>
<evidence type="ECO:0000259" key="5">
    <source>
        <dbReference type="PROSITE" id="PS51015"/>
    </source>
</evidence>
<dbReference type="Gene3D" id="2.30.280.10">
    <property type="entry name" value="SRA-YDG"/>
    <property type="match status" value="1"/>
</dbReference>
<dbReference type="InterPro" id="IPR003105">
    <property type="entry name" value="SRA_YDG"/>
</dbReference>
<dbReference type="AlphaFoldDB" id="A0A2G5EBG9"/>
<dbReference type="GO" id="GO:0003690">
    <property type="term" value="F:double-stranded DNA binding"/>
    <property type="evidence" value="ECO:0007669"/>
    <property type="project" value="TreeGrafter"/>
</dbReference>
<feature type="region of interest" description="Disordered" evidence="4">
    <location>
        <begin position="1"/>
        <end position="22"/>
    </location>
</feature>
<evidence type="ECO:0000313" key="6">
    <source>
        <dbReference type="EMBL" id="PIA53050.1"/>
    </source>
</evidence>
<dbReference type="PROSITE" id="PS51015">
    <property type="entry name" value="YDG"/>
    <property type="match status" value="1"/>
</dbReference>
<accession>A0A2G5EBG9</accession>